<keyword evidence="5" id="KW-1185">Reference proteome</keyword>
<accession>A0A0A2MH53</accession>
<dbReference type="NCBIfam" id="TIGR04183">
    <property type="entry name" value="Por_Secre_tail"/>
    <property type="match status" value="1"/>
</dbReference>
<proteinExistence type="predicted"/>
<reference evidence="4 5" key="1">
    <citation type="submission" date="2013-09" db="EMBL/GenBank/DDBJ databases">
        <authorList>
            <person name="Zeng Z."/>
            <person name="Chen C."/>
        </authorList>
    </citation>
    <scope>NUCLEOTIDE SEQUENCE [LARGE SCALE GENOMIC DNA]</scope>
    <source>
        <strain evidence="4 5">WB 3.3-2</strain>
    </source>
</reference>
<dbReference type="RefSeq" id="WP_020212552.1">
    <property type="nucleotide sequence ID" value="NZ_JRLX01000004.1"/>
</dbReference>
<dbReference type="Proteomes" id="UP000030152">
    <property type="component" value="Unassembled WGS sequence"/>
</dbReference>
<name>A0A0A2MH53_9FLAO</name>
<feature type="chain" id="PRO_5002003189" description="Secretion system C-terminal sorting domain-containing protein" evidence="2">
    <location>
        <begin position="20"/>
        <end position="605"/>
    </location>
</feature>
<feature type="domain" description="Secretion system C-terminal sorting" evidence="3">
    <location>
        <begin position="533"/>
        <end position="604"/>
    </location>
</feature>
<dbReference type="AlphaFoldDB" id="A0A0A2MH53"/>
<protein>
    <recommendedName>
        <fullName evidence="3">Secretion system C-terminal sorting domain-containing protein</fullName>
    </recommendedName>
</protein>
<evidence type="ECO:0000256" key="1">
    <source>
        <dbReference type="ARBA" id="ARBA00022729"/>
    </source>
</evidence>
<keyword evidence="1 2" id="KW-0732">Signal</keyword>
<dbReference type="STRING" id="1121895.GCA_000378485_01413"/>
<feature type="signal peptide" evidence="2">
    <location>
        <begin position="1"/>
        <end position="19"/>
    </location>
</feature>
<dbReference type="eggNOG" id="ENOG5032D8R">
    <property type="taxonomic scope" value="Bacteria"/>
</dbReference>
<evidence type="ECO:0000313" key="4">
    <source>
        <dbReference type="EMBL" id="KGO87610.1"/>
    </source>
</evidence>
<evidence type="ECO:0000256" key="2">
    <source>
        <dbReference type="SAM" id="SignalP"/>
    </source>
</evidence>
<gene>
    <name evidence="4" type="ORF">Q765_05625</name>
</gene>
<dbReference type="EMBL" id="JRLX01000004">
    <property type="protein sequence ID" value="KGO87610.1"/>
    <property type="molecule type" value="Genomic_DNA"/>
</dbReference>
<evidence type="ECO:0000259" key="3">
    <source>
        <dbReference type="Pfam" id="PF18962"/>
    </source>
</evidence>
<comment type="caution">
    <text evidence="4">The sequence shown here is derived from an EMBL/GenBank/DDBJ whole genome shotgun (WGS) entry which is preliminary data.</text>
</comment>
<organism evidence="4 5">
    <name type="scientific">Flavobacterium rivuli WB 3.3-2 = DSM 21788</name>
    <dbReference type="NCBI Taxonomy" id="1121895"/>
    <lineage>
        <taxon>Bacteria</taxon>
        <taxon>Pseudomonadati</taxon>
        <taxon>Bacteroidota</taxon>
        <taxon>Flavobacteriia</taxon>
        <taxon>Flavobacteriales</taxon>
        <taxon>Flavobacteriaceae</taxon>
        <taxon>Flavobacterium</taxon>
    </lineage>
</organism>
<dbReference type="InterPro" id="IPR026444">
    <property type="entry name" value="Secre_tail"/>
</dbReference>
<dbReference type="OrthoDB" id="1055762at2"/>
<sequence length="605" mass="63708">MKKILLSAGMLCATLFANAQCEPQTTLNEDFTDFTIGTTGVFPQNCWSSISGATRIYTAETESNKYAVFYSLFAVNTDAYLISPEVSNFDGTHQLSFDAYKLGMGGSVPNGTVLLQVGTISDVADASTFVAFGDVITITTADVETYNNIIIPSAPAGSHIAFKLSADSVHNALAIDNVVWDAVPAPACAAVETLNEDFSNFTIATTGAFPQNCWSASSGMPLLYTGETEDETNQYAVFYSLFAANAPGYLVTPEVSTIDGAHQLSFDTYKLAANGVIPEGNITVQIGTLTSASDFTTFTAVGEPISVTDTSVNHANIVIPASTTQGFIAFKITADAIHNGAAIDNVVWEAVPEPACVAVETLNEDFSNFTIATTGAFPQNCWSASTGMPLVYTGETEDETNQFAVFYSLFAANTPGYLVTPEVSTIDGAHELSFDTYKLAANGVIPEGNITVQIGTLTSASDFTTFTAVGEPISVTDTSVNHANIVIPASTTQGFIAFKITADAIHNGAAIDNVVWEAVTAGTGTIKANNFSVYPNPTANKNVTLTYNNIDNGHVSVYSLTGAKVYETTVSGTSKNINLSALSAGMYVIKLESGNISASQKLIVQ</sequence>
<evidence type="ECO:0000313" key="5">
    <source>
        <dbReference type="Proteomes" id="UP000030152"/>
    </source>
</evidence>
<dbReference type="Pfam" id="PF18962">
    <property type="entry name" value="Por_Secre_tail"/>
    <property type="match status" value="1"/>
</dbReference>